<dbReference type="PANTHER" id="PTHR11559">
    <property type="entry name" value="CARBOXYLESTERASE"/>
    <property type="match status" value="1"/>
</dbReference>
<evidence type="ECO:0000313" key="3">
    <source>
        <dbReference type="Proteomes" id="UP000078397"/>
    </source>
</evidence>
<reference evidence="2 3" key="1">
    <citation type="journal article" date="2016" name="PLoS Pathog.">
        <title>Biosynthesis of antibiotic leucinostatins in bio-control fungus Purpureocillium lilacinum and their inhibition on phytophthora revealed by genome mining.</title>
        <authorList>
            <person name="Wang G."/>
            <person name="Liu Z."/>
            <person name="Lin R."/>
            <person name="Li E."/>
            <person name="Mao Z."/>
            <person name="Ling J."/>
            <person name="Yang Y."/>
            <person name="Yin W.B."/>
            <person name="Xie B."/>
        </authorList>
    </citation>
    <scope>NUCLEOTIDE SEQUENCE [LARGE SCALE GENOMIC DNA]</scope>
    <source>
        <strain evidence="2">170</strain>
    </source>
</reference>
<dbReference type="STRING" id="1380566.A0A179FQ93"/>
<name>A0A179FQ93_METCM</name>
<dbReference type="Gene3D" id="3.40.50.1820">
    <property type="entry name" value="alpha/beta hydrolase"/>
    <property type="match status" value="1"/>
</dbReference>
<proteinExistence type="predicted"/>
<dbReference type="SUPFAM" id="SSF53474">
    <property type="entry name" value="alpha/beta-Hydrolases"/>
    <property type="match status" value="1"/>
</dbReference>
<dbReference type="Pfam" id="PF00135">
    <property type="entry name" value="COesterase"/>
    <property type="match status" value="1"/>
</dbReference>
<protein>
    <submittedName>
        <fullName evidence="2">Para-nitrobenzyl esterase</fullName>
    </submittedName>
</protein>
<dbReference type="ESTHER" id="metcm-a0a179fq93">
    <property type="family name" value="Fungal_carboxylesterase_lipase"/>
</dbReference>
<accession>A0A179FQ93</accession>
<evidence type="ECO:0000313" key="2">
    <source>
        <dbReference type="EMBL" id="OAQ67754.1"/>
    </source>
</evidence>
<evidence type="ECO:0000259" key="1">
    <source>
        <dbReference type="Pfam" id="PF00135"/>
    </source>
</evidence>
<dbReference type="EMBL" id="LSBJ02000003">
    <property type="protein sequence ID" value="OAQ67754.1"/>
    <property type="molecule type" value="Genomic_DNA"/>
</dbReference>
<dbReference type="InterPro" id="IPR029058">
    <property type="entry name" value="AB_hydrolase_fold"/>
</dbReference>
<keyword evidence="3" id="KW-1185">Reference proteome</keyword>
<dbReference type="GeneID" id="28847505"/>
<feature type="domain" description="Carboxylesterase type B" evidence="1">
    <location>
        <begin position="8"/>
        <end position="315"/>
    </location>
</feature>
<dbReference type="InterPro" id="IPR002018">
    <property type="entry name" value="CarbesteraseB"/>
</dbReference>
<dbReference type="OrthoDB" id="408631at2759"/>
<dbReference type="Proteomes" id="UP000078397">
    <property type="component" value="Unassembled WGS sequence"/>
</dbReference>
<comment type="caution">
    <text evidence="2">The sequence shown here is derived from an EMBL/GenBank/DDBJ whole genome shotgun (WGS) entry which is preliminary data.</text>
</comment>
<gene>
    <name evidence="2" type="ORF">VFPPC_04104</name>
</gene>
<dbReference type="RefSeq" id="XP_018144604.1">
    <property type="nucleotide sequence ID" value="XM_018283511.1"/>
</dbReference>
<sequence>MDDGEYEVNLGGGFIKGIREGNIFHARGIKYAIGNRFEKPALLEKWEATLDGTKPASVCPQLPSRLNFVTGDIIKGYPMSEDCLHLSICAPFNAIETGARLPVMVFLHGGAYLSGGGDLDCYNPRALANRGIVSIVVTYRLGIFGFCPIQDLCPPNLGLLDQITALKWVQRNISHLGGDPKRVTIIGQSVGAYSIFCMMSCGFAGNLFQRAILHSACFGWPTVPDEKSDILAQTAGSLLAGRGHSASMEDLLEVQGKVMMDGKRLDVPFACWPRFGQDPLPELREVEEKLCQAASKCPILIGWVKDEGAAFAPMASSYSYWSRLPLFGPLFASAMIWWSGGQEFIWPSREFHQKYIQNGGLSSTFVFQWHPRGSGRRAVHCIDVPFILGSWESWKDAPMLKGEGSQETIQRVGDQVKDLWAAFIRGEVTPFREHFNIDGDRLRV</sequence>
<dbReference type="InterPro" id="IPR050309">
    <property type="entry name" value="Type-B_Carboxylest/Lipase"/>
</dbReference>
<dbReference type="AlphaFoldDB" id="A0A179FQ93"/>
<organism evidence="2 3">
    <name type="scientific">Pochonia chlamydosporia 170</name>
    <dbReference type="NCBI Taxonomy" id="1380566"/>
    <lineage>
        <taxon>Eukaryota</taxon>
        <taxon>Fungi</taxon>
        <taxon>Dikarya</taxon>
        <taxon>Ascomycota</taxon>
        <taxon>Pezizomycotina</taxon>
        <taxon>Sordariomycetes</taxon>
        <taxon>Hypocreomycetidae</taxon>
        <taxon>Hypocreales</taxon>
        <taxon>Clavicipitaceae</taxon>
        <taxon>Pochonia</taxon>
    </lineage>
</organism>
<dbReference type="KEGG" id="pchm:VFPPC_04104"/>